<dbReference type="AlphaFoldDB" id="A0A5B9W0N0"/>
<protein>
    <recommendedName>
        <fullName evidence="3">Permuted papain-like amidase enzyme, YaeF/YiiX, C92 family</fullName>
    </recommendedName>
</protein>
<organism evidence="1 2">
    <name type="scientific">Aquisphaera giovannonii</name>
    <dbReference type="NCBI Taxonomy" id="406548"/>
    <lineage>
        <taxon>Bacteria</taxon>
        <taxon>Pseudomonadati</taxon>
        <taxon>Planctomycetota</taxon>
        <taxon>Planctomycetia</taxon>
        <taxon>Isosphaerales</taxon>
        <taxon>Isosphaeraceae</taxon>
        <taxon>Aquisphaera</taxon>
    </lineage>
</organism>
<gene>
    <name evidence="1" type="ORF">OJF2_23780</name>
</gene>
<dbReference type="RefSeq" id="WP_148593848.1">
    <property type="nucleotide sequence ID" value="NZ_CP042997.1"/>
</dbReference>
<evidence type="ECO:0000313" key="2">
    <source>
        <dbReference type="Proteomes" id="UP000324233"/>
    </source>
</evidence>
<evidence type="ECO:0008006" key="3">
    <source>
        <dbReference type="Google" id="ProtNLM"/>
    </source>
</evidence>
<accession>A0A5B9W0N0</accession>
<proteinExistence type="predicted"/>
<dbReference type="Gene3D" id="3.90.1720.10">
    <property type="entry name" value="endopeptidase domain like (from Nostoc punctiforme)"/>
    <property type="match status" value="1"/>
</dbReference>
<dbReference type="SUPFAM" id="SSF54001">
    <property type="entry name" value="Cysteine proteinases"/>
    <property type="match status" value="1"/>
</dbReference>
<sequence>MLSLLIWLMPIILEPPTEGEVTDRLAPAGFQGNYWGPEATRARKEGRLPPLAITPEMARWDAWGQKVLKDGDIVFRMGDARVLRGFFPMSKFYANCSRSKFSHTGIVSIEEGRPFVYDTTGSGVARQPLSVWLLDNIGCLGVKRLKEGLREEKVPKVLAYLHRVYAQQVPFDYELGLDDSALYCVEMTEKAYRYAGLPLSEPVRIGDMERATEYPLCMLGLGICTKFALEHPLTAETQVYFPGNERHGIWSSPDLVVVVPPTFRPVAPDAADASRPLVAGFGSRRE</sequence>
<keyword evidence="2" id="KW-1185">Reference proteome</keyword>
<name>A0A5B9W0N0_9BACT</name>
<evidence type="ECO:0000313" key="1">
    <source>
        <dbReference type="EMBL" id="QEH33847.1"/>
    </source>
</evidence>
<dbReference type="Pfam" id="PF05708">
    <property type="entry name" value="Peptidase_C92"/>
    <property type="match status" value="1"/>
</dbReference>
<dbReference type="InterPro" id="IPR038765">
    <property type="entry name" value="Papain-like_cys_pep_sf"/>
</dbReference>
<dbReference type="EMBL" id="CP042997">
    <property type="protein sequence ID" value="QEH33847.1"/>
    <property type="molecule type" value="Genomic_DNA"/>
</dbReference>
<dbReference type="KEGG" id="agv:OJF2_23780"/>
<dbReference type="InterPro" id="IPR024453">
    <property type="entry name" value="Peptidase_C92"/>
</dbReference>
<dbReference type="Proteomes" id="UP000324233">
    <property type="component" value="Chromosome"/>
</dbReference>
<reference evidence="1 2" key="1">
    <citation type="submission" date="2019-08" db="EMBL/GenBank/DDBJ databases">
        <title>Deep-cultivation of Planctomycetes and their phenomic and genomic characterization uncovers novel biology.</title>
        <authorList>
            <person name="Wiegand S."/>
            <person name="Jogler M."/>
            <person name="Boedeker C."/>
            <person name="Pinto D."/>
            <person name="Vollmers J."/>
            <person name="Rivas-Marin E."/>
            <person name="Kohn T."/>
            <person name="Peeters S.H."/>
            <person name="Heuer A."/>
            <person name="Rast P."/>
            <person name="Oberbeckmann S."/>
            <person name="Bunk B."/>
            <person name="Jeske O."/>
            <person name="Meyerdierks A."/>
            <person name="Storesund J.E."/>
            <person name="Kallscheuer N."/>
            <person name="Luecker S."/>
            <person name="Lage O.M."/>
            <person name="Pohl T."/>
            <person name="Merkel B.J."/>
            <person name="Hornburger P."/>
            <person name="Mueller R.-W."/>
            <person name="Bruemmer F."/>
            <person name="Labrenz M."/>
            <person name="Spormann A.M."/>
            <person name="Op den Camp H."/>
            <person name="Overmann J."/>
            <person name="Amann R."/>
            <person name="Jetten M.S.M."/>
            <person name="Mascher T."/>
            <person name="Medema M.H."/>
            <person name="Devos D.P."/>
            <person name="Kaster A.-K."/>
            <person name="Ovreas L."/>
            <person name="Rohde M."/>
            <person name="Galperin M.Y."/>
            <person name="Jogler C."/>
        </authorList>
    </citation>
    <scope>NUCLEOTIDE SEQUENCE [LARGE SCALE GENOMIC DNA]</scope>
    <source>
        <strain evidence="1 2">OJF2</strain>
    </source>
</reference>
<dbReference type="OrthoDB" id="252128at2"/>